<comment type="caution">
    <text evidence="1">The sequence shown here is derived from an EMBL/GenBank/DDBJ whole genome shotgun (WGS) entry which is preliminary data.</text>
</comment>
<reference evidence="1" key="2">
    <citation type="journal article" date="2014" name="ISME J.">
        <title>Microbial stratification in low pH oxic and suboxic macroscopic growths along an acid mine drainage.</title>
        <authorList>
            <person name="Mendez-Garcia C."/>
            <person name="Mesa V."/>
            <person name="Sprenger R.R."/>
            <person name="Richter M."/>
            <person name="Diez M.S."/>
            <person name="Solano J."/>
            <person name="Bargiela R."/>
            <person name="Golyshina O.V."/>
            <person name="Manteca A."/>
            <person name="Ramos J.L."/>
            <person name="Gallego J.R."/>
            <person name="Llorente I."/>
            <person name="Martins Dos Santos V.A."/>
            <person name="Jensen O.N."/>
            <person name="Pelaez A.I."/>
            <person name="Sanchez J."/>
            <person name="Ferrer M."/>
        </authorList>
    </citation>
    <scope>NUCLEOTIDE SEQUENCE</scope>
</reference>
<name>T1BSJ7_9ZZZZ</name>
<organism evidence="1">
    <name type="scientific">mine drainage metagenome</name>
    <dbReference type="NCBI Taxonomy" id="410659"/>
    <lineage>
        <taxon>unclassified sequences</taxon>
        <taxon>metagenomes</taxon>
        <taxon>ecological metagenomes</taxon>
    </lineage>
</organism>
<accession>T1BSJ7</accession>
<dbReference type="AlphaFoldDB" id="T1BSJ7"/>
<sequence>MSIKINSKIKTYSLAKDTAKPNESFIPEADRRLKLGMVPNATALLRWEKRPRPVGGNPAWTYMVDAPNGAFAVSVGHIENGHASPFEVWVMGEAPRGLSALAKSVSMDMRSMDRAWLKKKLESLAKCPGQSFVMAMPDGINVRVPSEVAAFARLVLWRCNELNAFADEGGAMPLIEALMSKREPKTTTEGTLSWTVDVANVGTGDDFVLFLKEATLPNGQRRPFSIWLAGDYPRSLDGLCKSLSLDMRIVDVGWVLRKLDQIADAAEGMGGFMAQVPGKEKSSWYASTVAYIAALVKHRFKVLGLCDERGVPTGKTILSVIENVAHRDAPRVAEPLHGGDCMECGAVGAVRNEGGCGTCGVCGSSKCS</sequence>
<protein>
    <submittedName>
        <fullName evidence="1">Ribonucleoside-diphosphate reductase, adenosylcobalamin-dependent</fullName>
    </submittedName>
</protein>
<gene>
    <name evidence="1" type="ORF">B1A_03627</name>
</gene>
<evidence type="ECO:0000313" key="1">
    <source>
        <dbReference type="EMBL" id="EQD75891.1"/>
    </source>
</evidence>
<dbReference type="EMBL" id="AUZX01002656">
    <property type="protein sequence ID" value="EQD75891.1"/>
    <property type="molecule type" value="Genomic_DNA"/>
</dbReference>
<reference evidence="1" key="1">
    <citation type="submission" date="2013-08" db="EMBL/GenBank/DDBJ databases">
        <authorList>
            <person name="Mendez C."/>
            <person name="Richter M."/>
            <person name="Ferrer M."/>
            <person name="Sanchez J."/>
        </authorList>
    </citation>
    <scope>NUCLEOTIDE SEQUENCE</scope>
</reference>
<proteinExistence type="predicted"/>